<evidence type="ECO:0000313" key="4">
    <source>
        <dbReference type="Proteomes" id="UP001317870"/>
    </source>
</evidence>
<organism evidence="3 4">
    <name type="scientific">Nocardia sputorum</name>
    <dbReference type="NCBI Taxonomy" id="2984338"/>
    <lineage>
        <taxon>Bacteria</taxon>
        <taxon>Bacillati</taxon>
        <taxon>Actinomycetota</taxon>
        <taxon>Actinomycetes</taxon>
        <taxon>Mycobacteriales</taxon>
        <taxon>Nocardiaceae</taxon>
        <taxon>Nocardia</taxon>
    </lineage>
</organism>
<proteinExistence type="predicted"/>
<evidence type="ECO:0000256" key="1">
    <source>
        <dbReference type="SAM" id="MobiDB-lite"/>
    </source>
</evidence>
<feature type="region of interest" description="Disordered" evidence="1">
    <location>
        <begin position="447"/>
        <end position="471"/>
    </location>
</feature>
<dbReference type="EMBL" id="AP026978">
    <property type="protein sequence ID" value="BDU00971.1"/>
    <property type="molecule type" value="Genomic_DNA"/>
</dbReference>
<evidence type="ECO:0000313" key="3">
    <source>
        <dbReference type="EMBL" id="BDU00971.1"/>
    </source>
</evidence>
<evidence type="ECO:0000259" key="2">
    <source>
        <dbReference type="Pfam" id="PF20247"/>
    </source>
</evidence>
<dbReference type="InterPro" id="IPR046537">
    <property type="entry name" value="DUF6602"/>
</dbReference>
<keyword evidence="4" id="KW-1185">Reference proteome</keyword>
<dbReference type="Pfam" id="PF20247">
    <property type="entry name" value="DUF6602"/>
    <property type="match status" value="1"/>
</dbReference>
<accession>A0ABM8D0V9</accession>
<sequence>MMTDTKWGPMIKTVAELLRQLMENERKLLDAVPLKHGPTIGEMYEGLSQDLLRRAIPSGLDLRLIGGFIVDGLGNTSGQIDCMLVRGEGLPIPYTRAYAWHVKDVIAVFEIKKSLYGSQLREAFQHLNEVRGIERSYRRSAESDDDPVDLECVARSFAETTRSAVPSYDSIESLPFHLNVLFHTLVVEHISPLRIIIGYHGFKSEHRFRAALYEYLEENLGQDGFGVAGFPHLIVSGNFSLVKANGEPFSAQLIDDDWWPFYFSTTVNPVLMILELIWTRLDCRYEIGGLWGEDLELEVPHAFLLAKAGESVEGRSGWNYAFVNNTAASLSKLGDHEEWSPCYLSVPQWVIVNMLCHGEKVRFDDERLIEYLTGEGVIDLDRFWSDLLSTTLVARSSDSMELVLITIDCHMAILPGGQLVAAENNTGRLFRWIEKNSGISSSGAALELDKESGPNYGVDRDSQRTGDGAVN</sequence>
<name>A0ABM8D0V9_9NOCA</name>
<reference evidence="3 4" key="1">
    <citation type="submission" date="2022-11" db="EMBL/GenBank/DDBJ databases">
        <title>Genome Sequencing of Nocardia sp. ON39_IFM12276 and assembly.</title>
        <authorList>
            <person name="Shimojima M."/>
            <person name="Toyokawa M."/>
            <person name="Uesaka K."/>
        </authorList>
    </citation>
    <scope>NUCLEOTIDE SEQUENCE [LARGE SCALE GENOMIC DNA]</scope>
    <source>
        <strain evidence="3 4">IFM 12276</strain>
    </source>
</reference>
<feature type="domain" description="DUF6602" evidence="2">
    <location>
        <begin position="34"/>
        <end position="131"/>
    </location>
</feature>
<gene>
    <name evidence="3" type="ORF">IFM12276_39990</name>
</gene>
<dbReference type="Proteomes" id="UP001317870">
    <property type="component" value="Chromosome"/>
</dbReference>
<feature type="compositionally biased region" description="Basic and acidic residues" evidence="1">
    <location>
        <begin position="447"/>
        <end position="464"/>
    </location>
</feature>
<protein>
    <recommendedName>
        <fullName evidence="2">DUF6602 domain-containing protein</fullName>
    </recommendedName>
</protein>